<dbReference type="InterPro" id="IPR007529">
    <property type="entry name" value="Znf_HIT"/>
</dbReference>
<comment type="caution">
    <text evidence="4">The sequence shown here is derived from an EMBL/GenBank/DDBJ whole genome shotgun (WGS) entry which is preliminary data.</text>
</comment>
<dbReference type="PANTHER" id="PTHR15555:SF0">
    <property type="entry name" value="ZINC FINGER HIT DOMAIN-CONTAINING PROTEIN 2"/>
    <property type="match status" value="1"/>
</dbReference>
<dbReference type="PROSITE" id="PS51083">
    <property type="entry name" value="ZF_HIT"/>
    <property type="match status" value="1"/>
</dbReference>
<evidence type="ECO:0000256" key="2">
    <source>
        <dbReference type="SAM" id="MobiDB-lite"/>
    </source>
</evidence>
<dbReference type="AlphaFoldDB" id="A0A9D3WVV2"/>
<dbReference type="Gene3D" id="3.30.60.190">
    <property type="match status" value="1"/>
</dbReference>
<evidence type="ECO:0000256" key="1">
    <source>
        <dbReference type="PROSITE-ProRule" id="PRU00453"/>
    </source>
</evidence>
<name>A0A9D3WVV2_9SAUR</name>
<protein>
    <recommendedName>
        <fullName evidence="3">HIT-type domain-containing protein</fullName>
    </recommendedName>
</protein>
<dbReference type="Pfam" id="PF04438">
    <property type="entry name" value="zf-HIT"/>
    <property type="match status" value="1"/>
</dbReference>
<feature type="region of interest" description="Disordered" evidence="2">
    <location>
        <begin position="154"/>
        <end position="222"/>
    </location>
</feature>
<feature type="domain" description="HIT-type" evidence="3">
    <location>
        <begin position="20"/>
        <end position="51"/>
    </location>
</feature>
<organism evidence="4 5">
    <name type="scientific">Mauremys mutica</name>
    <name type="common">yellowpond turtle</name>
    <dbReference type="NCBI Taxonomy" id="74926"/>
    <lineage>
        <taxon>Eukaryota</taxon>
        <taxon>Metazoa</taxon>
        <taxon>Chordata</taxon>
        <taxon>Craniata</taxon>
        <taxon>Vertebrata</taxon>
        <taxon>Euteleostomi</taxon>
        <taxon>Archelosauria</taxon>
        <taxon>Testudinata</taxon>
        <taxon>Testudines</taxon>
        <taxon>Cryptodira</taxon>
        <taxon>Durocryptodira</taxon>
        <taxon>Testudinoidea</taxon>
        <taxon>Geoemydidae</taxon>
        <taxon>Geoemydinae</taxon>
        <taxon>Mauremys</taxon>
    </lineage>
</organism>
<dbReference type="PANTHER" id="PTHR15555">
    <property type="entry name" value="ZINC FINGER HIT DOMAIN CONTAINING PROTEIN 2 PROTEIN FON -RELATED"/>
    <property type="match status" value="1"/>
</dbReference>
<evidence type="ECO:0000313" key="4">
    <source>
        <dbReference type="EMBL" id="KAH1168017.1"/>
    </source>
</evidence>
<proteinExistence type="predicted"/>
<dbReference type="CDD" id="cd23024">
    <property type="entry name" value="zf-HIT_ZNHIT2-3"/>
    <property type="match status" value="1"/>
</dbReference>
<sequence>MPEWWREDPSAAKMEAAEPCGLCLQERAPYTCPRCNVRFCSVPCYRGHGACAEAFHRRQLLLRLQGQRGDPASRTRLKEALLRLRELRELEDAEPQLGRDLEDQDDGLWERLSPAEKAAFQRLLSSGEIGTFLPPWRPWWRGWGRGLVQELGGAEGAQEAGDTQPPAGTQKPEKKTPGSAPSHHPPIPQGAYPPTGTRQPEESSGVAPTQQPEEMPSPVPAVPASIPPLSSLICSPASPLVCFQLPNVLYAYVFALTLYNGDLSEDELLSEFSDMVLDVSGALGARQVFHSTAEALQAALQAVTASRYPECPLGNAGAMMAVAQILMGENQAKQKGFSLAALSHLARLLGKAKKLVPTEERPRVYGAKKKCEFLLSWVNDNQESLTVLALEVQREYKTHLEAVKEVDVVTKELQKMWGGKLPPAKKPLIEELD</sequence>
<evidence type="ECO:0000259" key="3">
    <source>
        <dbReference type="PROSITE" id="PS51083"/>
    </source>
</evidence>
<dbReference type="GO" id="GO:0008270">
    <property type="term" value="F:zinc ion binding"/>
    <property type="evidence" value="ECO:0007669"/>
    <property type="project" value="UniProtKB-UniRule"/>
</dbReference>
<reference evidence="4" key="1">
    <citation type="submission" date="2021-09" db="EMBL/GenBank/DDBJ databases">
        <title>The genome of Mauremys mutica provides insights into the evolution of semi-aquatic lifestyle.</title>
        <authorList>
            <person name="Gong S."/>
            <person name="Gao Y."/>
        </authorList>
    </citation>
    <scope>NUCLEOTIDE SEQUENCE</scope>
    <source>
        <strain evidence="4">MM-2020</strain>
        <tissue evidence="4">Muscle</tissue>
    </source>
</reference>
<dbReference type="Proteomes" id="UP000827986">
    <property type="component" value="Unassembled WGS sequence"/>
</dbReference>
<evidence type="ECO:0000313" key="5">
    <source>
        <dbReference type="Proteomes" id="UP000827986"/>
    </source>
</evidence>
<gene>
    <name evidence="4" type="ORF">KIL84_003500</name>
</gene>
<dbReference type="SUPFAM" id="SSF144232">
    <property type="entry name" value="HIT/MYND zinc finger-like"/>
    <property type="match status" value="1"/>
</dbReference>
<keyword evidence="1" id="KW-0863">Zinc-finger</keyword>
<keyword evidence="1" id="KW-0479">Metal-binding</keyword>
<keyword evidence="1" id="KW-0862">Zinc</keyword>
<keyword evidence="5" id="KW-1185">Reference proteome</keyword>
<dbReference type="InterPro" id="IPR039646">
    <property type="entry name" value="ZNHIT2"/>
</dbReference>
<dbReference type="OrthoDB" id="10005492at2759"/>
<dbReference type="EMBL" id="JAHDVG010000486">
    <property type="protein sequence ID" value="KAH1168017.1"/>
    <property type="molecule type" value="Genomic_DNA"/>
</dbReference>
<accession>A0A9D3WVV2</accession>